<gene>
    <name evidence="1" type="ORF">AVEN_1723_1</name>
</gene>
<protein>
    <submittedName>
        <fullName evidence="1">Uncharacterized protein</fullName>
    </submittedName>
</protein>
<dbReference type="EMBL" id="BGPR01104393">
    <property type="protein sequence ID" value="GBM69524.1"/>
    <property type="molecule type" value="Genomic_DNA"/>
</dbReference>
<reference evidence="1 2" key="1">
    <citation type="journal article" date="2019" name="Sci. Rep.">
        <title>Orb-weaving spider Araneus ventricosus genome elucidates the spidroin gene catalogue.</title>
        <authorList>
            <person name="Kono N."/>
            <person name="Nakamura H."/>
            <person name="Ohtoshi R."/>
            <person name="Moran D.A.P."/>
            <person name="Shinohara A."/>
            <person name="Yoshida Y."/>
            <person name="Fujiwara M."/>
            <person name="Mori M."/>
            <person name="Tomita M."/>
            <person name="Arakawa K."/>
        </authorList>
    </citation>
    <scope>NUCLEOTIDE SEQUENCE [LARGE SCALE GENOMIC DNA]</scope>
</reference>
<name>A0A4Y2HVK1_ARAVE</name>
<sequence length="83" mass="9076">MIPASNRDGPSANWLLQLSCARQNAIDSWFCSLSRMDRALAVGAFKTVAVFLTGVRGAFLLPRESRRPQSPFSVYSSAKLTAN</sequence>
<comment type="caution">
    <text evidence="1">The sequence shown here is derived from an EMBL/GenBank/DDBJ whole genome shotgun (WGS) entry which is preliminary data.</text>
</comment>
<proteinExistence type="predicted"/>
<evidence type="ECO:0000313" key="2">
    <source>
        <dbReference type="Proteomes" id="UP000499080"/>
    </source>
</evidence>
<keyword evidence="2" id="KW-1185">Reference proteome</keyword>
<evidence type="ECO:0000313" key="1">
    <source>
        <dbReference type="EMBL" id="GBM69524.1"/>
    </source>
</evidence>
<accession>A0A4Y2HVK1</accession>
<dbReference type="Proteomes" id="UP000499080">
    <property type="component" value="Unassembled WGS sequence"/>
</dbReference>
<dbReference type="AlphaFoldDB" id="A0A4Y2HVK1"/>
<organism evidence="1 2">
    <name type="scientific">Araneus ventricosus</name>
    <name type="common">Orbweaver spider</name>
    <name type="synonym">Epeira ventricosa</name>
    <dbReference type="NCBI Taxonomy" id="182803"/>
    <lineage>
        <taxon>Eukaryota</taxon>
        <taxon>Metazoa</taxon>
        <taxon>Ecdysozoa</taxon>
        <taxon>Arthropoda</taxon>
        <taxon>Chelicerata</taxon>
        <taxon>Arachnida</taxon>
        <taxon>Araneae</taxon>
        <taxon>Araneomorphae</taxon>
        <taxon>Entelegynae</taxon>
        <taxon>Araneoidea</taxon>
        <taxon>Araneidae</taxon>
        <taxon>Araneus</taxon>
    </lineage>
</organism>